<protein>
    <submittedName>
        <fullName evidence="2">Uncharacterized protein</fullName>
    </submittedName>
</protein>
<reference evidence="2 3" key="1">
    <citation type="submission" date="2020-10" db="EMBL/GenBank/DDBJ databases">
        <title>The Coptis chinensis genome and diversification of protoberbering-type alkaloids.</title>
        <authorList>
            <person name="Wang B."/>
            <person name="Shu S."/>
            <person name="Song C."/>
            <person name="Liu Y."/>
        </authorList>
    </citation>
    <scope>NUCLEOTIDE SEQUENCE [LARGE SCALE GENOMIC DNA]</scope>
    <source>
        <strain evidence="2">HL-2020</strain>
        <tissue evidence="2">Leaf</tissue>
    </source>
</reference>
<dbReference type="PANTHER" id="PTHR46508:SF5">
    <property type="entry name" value="PHD-FINGER AND DNA BINDING DOMAIN-CONTAINING PROTEIN"/>
    <property type="match status" value="1"/>
</dbReference>
<sequence>MKLFRKGDHPKEVFERNIYQVSNLILERERLFLITAYEEKKLARISSKMKPGHIDLGGKVSKKSSRKSGLLHLLSKGQLSDYYKCGHCNKDVLIRNQQCNKSKKGMCWSKGRRTHVYYSYWRNGLRFTRSPNDGCAVQFRETKLLLPSEHPRSNIILPKCCLCSEASYRSTLIYVNCESYQEWFHGKDFGVTTENSNTILGFSCHNCCKRNPPICPYLLDAQVNEVGLLKGENDAGVECIVTNKFAGNNGTSEEQNTHPELVLTNIDQKIVADPNSFLERQNAVPDIVRDKKGLEHSGSYLRKQRMDELSESKRKEHKADGMSGSSCIGMHRMSLRKRTRVTS</sequence>
<evidence type="ECO:0000256" key="1">
    <source>
        <dbReference type="SAM" id="MobiDB-lite"/>
    </source>
</evidence>
<evidence type="ECO:0000313" key="2">
    <source>
        <dbReference type="EMBL" id="KAF9595172.1"/>
    </source>
</evidence>
<proteinExistence type="predicted"/>
<gene>
    <name evidence="2" type="ORF">IFM89_037601</name>
</gene>
<dbReference type="Gene3D" id="3.30.40.10">
    <property type="entry name" value="Zinc/RING finger domain, C3HC4 (zinc finger)"/>
    <property type="match status" value="1"/>
</dbReference>
<feature type="compositionally biased region" description="Basic and acidic residues" evidence="1">
    <location>
        <begin position="304"/>
        <end position="320"/>
    </location>
</feature>
<organism evidence="2 3">
    <name type="scientific">Coptis chinensis</name>
    <dbReference type="NCBI Taxonomy" id="261450"/>
    <lineage>
        <taxon>Eukaryota</taxon>
        <taxon>Viridiplantae</taxon>
        <taxon>Streptophyta</taxon>
        <taxon>Embryophyta</taxon>
        <taxon>Tracheophyta</taxon>
        <taxon>Spermatophyta</taxon>
        <taxon>Magnoliopsida</taxon>
        <taxon>Ranunculales</taxon>
        <taxon>Ranunculaceae</taxon>
        <taxon>Coptidoideae</taxon>
        <taxon>Coptis</taxon>
    </lineage>
</organism>
<keyword evidence="3" id="KW-1185">Reference proteome</keyword>
<evidence type="ECO:0000313" key="3">
    <source>
        <dbReference type="Proteomes" id="UP000631114"/>
    </source>
</evidence>
<accession>A0A835HBF3</accession>
<dbReference type="AlphaFoldDB" id="A0A835HBF3"/>
<dbReference type="OrthoDB" id="784962at2759"/>
<name>A0A835HBF3_9MAGN</name>
<dbReference type="EMBL" id="JADFTS010000008">
    <property type="protein sequence ID" value="KAF9595172.1"/>
    <property type="molecule type" value="Genomic_DNA"/>
</dbReference>
<comment type="caution">
    <text evidence="2">The sequence shown here is derived from an EMBL/GenBank/DDBJ whole genome shotgun (WGS) entry which is preliminary data.</text>
</comment>
<dbReference type="Proteomes" id="UP000631114">
    <property type="component" value="Unassembled WGS sequence"/>
</dbReference>
<feature type="region of interest" description="Disordered" evidence="1">
    <location>
        <begin position="298"/>
        <end position="343"/>
    </location>
</feature>
<feature type="compositionally biased region" description="Basic residues" evidence="1">
    <location>
        <begin position="333"/>
        <end position="343"/>
    </location>
</feature>
<dbReference type="InterPro" id="IPR013083">
    <property type="entry name" value="Znf_RING/FYVE/PHD"/>
</dbReference>
<dbReference type="PANTHER" id="PTHR46508">
    <property type="entry name" value="PHD FINGER FAMILY PROTEIN"/>
    <property type="match status" value="1"/>
</dbReference>